<dbReference type="InterPro" id="IPR029063">
    <property type="entry name" value="SAM-dependent_MTases_sf"/>
</dbReference>
<dbReference type="AlphaFoldDB" id="A0A7C3Z8M3"/>
<dbReference type="Gene3D" id="3.40.50.150">
    <property type="entry name" value="Vaccinia Virus protein VP39"/>
    <property type="match status" value="1"/>
</dbReference>
<name>A0A7C3Z8M3_9BACT</name>
<organism evidence="1">
    <name type="scientific">Desulfobacca acetoxidans</name>
    <dbReference type="NCBI Taxonomy" id="60893"/>
    <lineage>
        <taxon>Bacteria</taxon>
        <taxon>Pseudomonadati</taxon>
        <taxon>Thermodesulfobacteriota</taxon>
        <taxon>Desulfobaccia</taxon>
        <taxon>Desulfobaccales</taxon>
        <taxon>Desulfobaccaceae</taxon>
        <taxon>Desulfobacca</taxon>
    </lineage>
</organism>
<evidence type="ECO:0000313" key="1">
    <source>
        <dbReference type="EMBL" id="HGF34190.1"/>
    </source>
</evidence>
<keyword evidence="1" id="KW-0489">Methyltransferase</keyword>
<dbReference type="GO" id="GO:0032259">
    <property type="term" value="P:methylation"/>
    <property type="evidence" value="ECO:0007669"/>
    <property type="project" value="UniProtKB-KW"/>
</dbReference>
<proteinExistence type="predicted"/>
<protein>
    <submittedName>
        <fullName evidence="1">Class I SAM-dependent methyltransferase</fullName>
    </submittedName>
</protein>
<dbReference type="GO" id="GO:0008168">
    <property type="term" value="F:methyltransferase activity"/>
    <property type="evidence" value="ECO:0007669"/>
    <property type="project" value="UniProtKB-KW"/>
</dbReference>
<dbReference type="SUPFAM" id="SSF53335">
    <property type="entry name" value="S-adenosyl-L-methionine-dependent methyltransferases"/>
    <property type="match status" value="1"/>
</dbReference>
<accession>A0A7C3Z8M3</accession>
<comment type="caution">
    <text evidence="1">The sequence shown here is derived from an EMBL/GenBank/DDBJ whole genome shotgun (WGS) entry which is preliminary data.</text>
</comment>
<dbReference type="EMBL" id="DTMF01000181">
    <property type="protein sequence ID" value="HGF34190.1"/>
    <property type="molecule type" value="Genomic_DNA"/>
</dbReference>
<sequence>MALPSDFSYTRYLAAKKSVDDRALNRQVFEALAQTMKFRQAEGPVAILEVGGGIGTMVERLWDWGVLTQADYTVVDLRPENIAAAKKRLSLFARTQGLQVEENGKTSAVFSDAGRTLRLTLEAVDVYDFAARKAGKSAWDVLIAHAFLDLVDLETAIPSLFSLLKPAGCFYFTLNFDGATIFLPPLKAELDALIEKLYHATMDDRRSGGRPSGASHTGRLLFNLLPRFGGRIVAAGSSDWVVFPGPGGYTKDEAYFLHYLIYTVSQALQGKVHLEKDALREWTDQRQQQVDQGELTYIAHQLDFFGIKDR</sequence>
<keyword evidence="1" id="KW-0808">Transferase</keyword>
<gene>
    <name evidence="1" type="ORF">ENW96_07345</name>
</gene>
<reference evidence="1" key="1">
    <citation type="journal article" date="2020" name="mSystems">
        <title>Genome- and Community-Level Interaction Insights into Carbon Utilization and Element Cycling Functions of Hydrothermarchaeota in Hydrothermal Sediment.</title>
        <authorList>
            <person name="Zhou Z."/>
            <person name="Liu Y."/>
            <person name="Xu W."/>
            <person name="Pan J."/>
            <person name="Luo Z.H."/>
            <person name="Li M."/>
        </authorList>
    </citation>
    <scope>NUCLEOTIDE SEQUENCE [LARGE SCALE GENOMIC DNA]</scope>
    <source>
        <strain evidence="1">SpSt-897</strain>
    </source>
</reference>